<organism evidence="3 4">
    <name type="scientific">Steinernema hermaphroditum</name>
    <dbReference type="NCBI Taxonomy" id="289476"/>
    <lineage>
        <taxon>Eukaryota</taxon>
        <taxon>Metazoa</taxon>
        <taxon>Ecdysozoa</taxon>
        <taxon>Nematoda</taxon>
        <taxon>Chromadorea</taxon>
        <taxon>Rhabditida</taxon>
        <taxon>Tylenchina</taxon>
        <taxon>Panagrolaimomorpha</taxon>
        <taxon>Strongyloidoidea</taxon>
        <taxon>Steinernematidae</taxon>
        <taxon>Steinernema</taxon>
    </lineage>
</organism>
<keyword evidence="2" id="KW-1133">Transmembrane helix</keyword>
<name>A0AA39HZX7_9BILA</name>
<evidence type="ECO:0000256" key="1">
    <source>
        <dbReference type="SAM" id="MobiDB-lite"/>
    </source>
</evidence>
<evidence type="ECO:0000313" key="4">
    <source>
        <dbReference type="Proteomes" id="UP001175271"/>
    </source>
</evidence>
<protein>
    <submittedName>
        <fullName evidence="3">Uncharacterized protein</fullName>
    </submittedName>
</protein>
<comment type="caution">
    <text evidence="3">The sequence shown here is derived from an EMBL/GenBank/DDBJ whole genome shotgun (WGS) entry which is preliminary data.</text>
</comment>
<dbReference type="PANTHER" id="PTHR38636">
    <property type="entry name" value="PROTEIN CBG20488"/>
    <property type="match status" value="1"/>
</dbReference>
<feature type="transmembrane region" description="Helical" evidence="2">
    <location>
        <begin position="304"/>
        <end position="331"/>
    </location>
</feature>
<evidence type="ECO:0000256" key="2">
    <source>
        <dbReference type="SAM" id="Phobius"/>
    </source>
</evidence>
<sequence>MLGLEQWFANFTQYSWDDNSAESLAEVPRPILEYMIYGTFKSAEIASFIGGCIAHPIYRVYLKSKITPDTLTNNTYKIIRTQCRRLQGRFLIGSLVAGPLTTLAYIHLSGMTEMELKEKCYKVRCSTVGLTTDRAALCFGFIGWYWKRFQGAVDGINVALLYSLIHEKILKPYTSPMMYDRVKEGERLEGGVGEREQTKTQLLSATVFSAYCLLVLESCAMQLRHAVLLAVVATVTQAVQKCPPNPSGLVLQCAFECCESLGGPNQGYYCCGAEEKHLIDEGVSHGRAERFVAYGTTLQVDYTMLIIGLIVSIVLSILLSFFCCLLCNGCWLHRRRNPQMYESVNESGFYPICCGFGIPMGTVVFSTHPPQFRDDNIYHGSSTSSLPSSRNRVRFNDDGTPKGVLKNGHQGQVHNY</sequence>
<keyword evidence="2" id="KW-0812">Transmembrane</keyword>
<evidence type="ECO:0000313" key="3">
    <source>
        <dbReference type="EMBL" id="KAK0413952.1"/>
    </source>
</evidence>
<dbReference type="PANTHER" id="PTHR38636:SF2">
    <property type="entry name" value="TRANSCELLULAR CHAPERONE SIGNALING (X)CROSS TISSUE"/>
    <property type="match status" value="1"/>
</dbReference>
<dbReference type="AlphaFoldDB" id="A0AA39HZX7"/>
<dbReference type="Pfam" id="PF08560">
    <property type="entry name" value="DUF1757"/>
    <property type="match status" value="1"/>
</dbReference>
<feature type="region of interest" description="Disordered" evidence="1">
    <location>
        <begin position="381"/>
        <end position="416"/>
    </location>
</feature>
<dbReference type="Proteomes" id="UP001175271">
    <property type="component" value="Unassembled WGS sequence"/>
</dbReference>
<proteinExistence type="predicted"/>
<dbReference type="EMBL" id="JAUCMV010000003">
    <property type="protein sequence ID" value="KAK0413952.1"/>
    <property type="molecule type" value="Genomic_DNA"/>
</dbReference>
<gene>
    <name evidence="3" type="ORF">QR680_007075</name>
</gene>
<keyword evidence="2" id="KW-0472">Membrane</keyword>
<accession>A0AA39HZX7</accession>
<reference evidence="3" key="1">
    <citation type="submission" date="2023-06" db="EMBL/GenBank/DDBJ databases">
        <title>Genomic analysis of the entomopathogenic nematode Steinernema hermaphroditum.</title>
        <authorList>
            <person name="Schwarz E.M."/>
            <person name="Heppert J.K."/>
            <person name="Baniya A."/>
            <person name="Schwartz H.T."/>
            <person name="Tan C.-H."/>
            <person name="Antoshechkin I."/>
            <person name="Sternberg P.W."/>
            <person name="Goodrich-Blair H."/>
            <person name="Dillman A.R."/>
        </authorList>
    </citation>
    <scope>NUCLEOTIDE SEQUENCE</scope>
    <source>
        <strain evidence="3">PS9179</strain>
        <tissue evidence="3">Whole animal</tissue>
    </source>
</reference>
<keyword evidence="4" id="KW-1185">Reference proteome</keyword>
<dbReference type="InterPro" id="IPR013869">
    <property type="entry name" value="DUF1757"/>
</dbReference>